<keyword evidence="2" id="KW-1185">Reference proteome</keyword>
<name>A0ACB8TP67_9APHY</name>
<comment type="caution">
    <text evidence="1">The sequence shown here is derived from an EMBL/GenBank/DDBJ whole genome shotgun (WGS) entry which is preliminary data.</text>
</comment>
<dbReference type="Proteomes" id="UP001055072">
    <property type="component" value="Unassembled WGS sequence"/>
</dbReference>
<evidence type="ECO:0000313" key="2">
    <source>
        <dbReference type="Proteomes" id="UP001055072"/>
    </source>
</evidence>
<protein>
    <submittedName>
        <fullName evidence="1">Uncharacterized protein</fullName>
    </submittedName>
</protein>
<proteinExistence type="predicted"/>
<reference evidence="1" key="1">
    <citation type="journal article" date="2021" name="Environ. Microbiol.">
        <title>Gene family expansions and transcriptome signatures uncover fungal adaptations to wood decay.</title>
        <authorList>
            <person name="Hage H."/>
            <person name="Miyauchi S."/>
            <person name="Viragh M."/>
            <person name="Drula E."/>
            <person name="Min B."/>
            <person name="Chaduli D."/>
            <person name="Navarro D."/>
            <person name="Favel A."/>
            <person name="Norest M."/>
            <person name="Lesage-Meessen L."/>
            <person name="Balint B."/>
            <person name="Merenyi Z."/>
            <person name="de Eugenio L."/>
            <person name="Morin E."/>
            <person name="Martinez A.T."/>
            <person name="Baldrian P."/>
            <person name="Stursova M."/>
            <person name="Martinez M.J."/>
            <person name="Novotny C."/>
            <person name="Magnuson J.K."/>
            <person name="Spatafora J.W."/>
            <person name="Maurice S."/>
            <person name="Pangilinan J."/>
            <person name="Andreopoulos W."/>
            <person name="LaButti K."/>
            <person name="Hundley H."/>
            <person name="Na H."/>
            <person name="Kuo A."/>
            <person name="Barry K."/>
            <person name="Lipzen A."/>
            <person name="Henrissat B."/>
            <person name="Riley R."/>
            <person name="Ahrendt S."/>
            <person name="Nagy L.G."/>
            <person name="Grigoriev I.V."/>
            <person name="Martin F."/>
            <person name="Rosso M.N."/>
        </authorList>
    </citation>
    <scope>NUCLEOTIDE SEQUENCE</scope>
    <source>
        <strain evidence="1">CBS 384.51</strain>
    </source>
</reference>
<sequence length="90" mass="10210">MSGRLYHACYLAPTHCTEEPPFLTNSHLPTSSHRLQLRAQLVPSPTPQHARVTHPPAQSPLPKPLLPTRLNQHHQRPPIHPRLTPLQVHK</sequence>
<dbReference type="EMBL" id="MU274952">
    <property type="protein sequence ID" value="KAI0083826.1"/>
    <property type="molecule type" value="Genomic_DNA"/>
</dbReference>
<evidence type="ECO:0000313" key="1">
    <source>
        <dbReference type="EMBL" id="KAI0083826.1"/>
    </source>
</evidence>
<gene>
    <name evidence="1" type="ORF">BDY19DRAFT_975388</name>
</gene>
<organism evidence="1 2">
    <name type="scientific">Irpex rosettiformis</name>
    <dbReference type="NCBI Taxonomy" id="378272"/>
    <lineage>
        <taxon>Eukaryota</taxon>
        <taxon>Fungi</taxon>
        <taxon>Dikarya</taxon>
        <taxon>Basidiomycota</taxon>
        <taxon>Agaricomycotina</taxon>
        <taxon>Agaricomycetes</taxon>
        <taxon>Polyporales</taxon>
        <taxon>Irpicaceae</taxon>
        <taxon>Irpex</taxon>
    </lineage>
</organism>
<accession>A0ACB8TP67</accession>